<evidence type="ECO:0000256" key="1">
    <source>
        <dbReference type="ARBA" id="ARBA00005490"/>
    </source>
</evidence>
<dbReference type="Pfam" id="PF07714">
    <property type="entry name" value="PK_Tyr_Ser-Thr"/>
    <property type="match status" value="1"/>
</dbReference>
<dbReference type="InterPro" id="IPR008271">
    <property type="entry name" value="Ser/Thr_kinase_AS"/>
</dbReference>
<dbReference type="EC" id="2.7.11.13" evidence="2"/>
<evidence type="ECO:0000256" key="4">
    <source>
        <dbReference type="ARBA" id="ARBA00022741"/>
    </source>
</evidence>
<dbReference type="EMBL" id="CAJOBE010004208">
    <property type="protein sequence ID" value="CAF3921350.1"/>
    <property type="molecule type" value="Genomic_DNA"/>
</dbReference>
<feature type="domain" description="Protein kinase" evidence="8">
    <location>
        <begin position="121"/>
        <end position="387"/>
    </location>
</feature>
<evidence type="ECO:0000256" key="5">
    <source>
        <dbReference type="ARBA" id="ARBA00022840"/>
    </source>
</evidence>
<keyword evidence="4 6" id="KW-0547">Nucleotide-binding</keyword>
<dbReference type="InterPro" id="IPR041091">
    <property type="entry name" value="RPGRIP1_C"/>
</dbReference>
<name>A0A819IXG1_9BILA</name>
<dbReference type="GO" id="GO:0005524">
    <property type="term" value="F:ATP binding"/>
    <property type="evidence" value="ECO:0007669"/>
    <property type="project" value="UniProtKB-UniRule"/>
</dbReference>
<evidence type="ECO:0000256" key="7">
    <source>
        <dbReference type="SAM" id="MobiDB-lite"/>
    </source>
</evidence>
<dbReference type="InterPro" id="IPR011009">
    <property type="entry name" value="Kinase-like_dom_sf"/>
</dbReference>
<feature type="region of interest" description="Disordered" evidence="7">
    <location>
        <begin position="635"/>
        <end position="657"/>
    </location>
</feature>
<dbReference type="SUPFAM" id="SSF56112">
    <property type="entry name" value="Protein kinase-like (PK-like)"/>
    <property type="match status" value="1"/>
</dbReference>
<reference evidence="9" key="1">
    <citation type="submission" date="2021-02" db="EMBL/GenBank/DDBJ databases">
        <authorList>
            <person name="Nowell W R."/>
        </authorList>
    </citation>
    <scope>NUCLEOTIDE SEQUENCE</scope>
</reference>
<evidence type="ECO:0000313" key="10">
    <source>
        <dbReference type="Proteomes" id="UP000663874"/>
    </source>
</evidence>
<dbReference type="InterPro" id="IPR017441">
    <property type="entry name" value="Protein_kinase_ATP_BS"/>
</dbReference>
<keyword evidence="3" id="KW-0808">Transferase</keyword>
<dbReference type="PRINTS" id="PR00109">
    <property type="entry name" value="TYRKINASE"/>
</dbReference>
<dbReference type="InterPro" id="IPR051681">
    <property type="entry name" value="Ser/Thr_Kinases-Pseudokinases"/>
</dbReference>
<keyword evidence="3" id="KW-0418">Kinase</keyword>
<evidence type="ECO:0000259" key="8">
    <source>
        <dbReference type="PROSITE" id="PS50011"/>
    </source>
</evidence>
<keyword evidence="5 6" id="KW-0067">ATP-binding</keyword>
<dbReference type="SMART" id="SM00220">
    <property type="entry name" value="S_TKc"/>
    <property type="match status" value="1"/>
</dbReference>
<dbReference type="PROSITE" id="PS00108">
    <property type="entry name" value="PROTEIN_KINASE_ST"/>
    <property type="match status" value="1"/>
</dbReference>
<feature type="binding site" evidence="6">
    <location>
        <position position="150"/>
    </location>
    <ligand>
        <name>ATP</name>
        <dbReference type="ChEBI" id="CHEBI:30616"/>
    </ligand>
</feature>
<dbReference type="PANTHER" id="PTHR44329">
    <property type="entry name" value="SERINE/THREONINE-PROTEIN KINASE TNNI3K-RELATED"/>
    <property type="match status" value="1"/>
</dbReference>
<evidence type="ECO:0000256" key="3">
    <source>
        <dbReference type="ARBA" id="ARBA00022527"/>
    </source>
</evidence>
<comment type="similarity">
    <text evidence="1">Belongs to the protein kinase superfamily. AGC Ser/Thr protein kinase family. PKC subfamily.</text>
</comment>
<sequence length="701" mass="80144">MNNFEYQERVGMFNDVLMCNSADLNLPFDIYKLFDENENLADQYADLNEVSSNIDKIGLEMAQHNKESFHTLKFTKEEFYRHIDSFKFHLQQDIQKARDPKIAKKIENERKLFLHIPGHDLIQEEQIGQGGYADVYHGKWLSRHHDVAIKVIRVNNITDIVKQGFLKEITTMYQIRYEHVLNVLGACIESNYYALVMEYMSLGSLYDLLKNKEQTLSWPIRWSLALQMTKGINCLHMMSILHRDIKSSNFLIEMAPNGYLVKVADFSLAQIRSESSRQSISNTSRKIPSGTLRWTAPELFANGKSSMASDVYSLGMAFWEVATRCIPYEDANDIIIVTTVSVGNRPPIPADVPSTFAAIIFDSWNQEPSRRPTCQELIRRLETNASIFQSGNAITPYPTTTTNMPFQMPLPQYTNNTPYESKTLQTSYGWKKEIVTTVQHQSNILTENIGRATFNTETSKIEDEQARRVTLAIHDLMLYNNCPIYDDDDYANIFISINFLNYPPEERETPEALPKKRPFTVYCFNFQKDYFVHNPEQQAQLAKLISFDSSGDDFSKREKANYWTNKHHGSNCSSTEIGSATKSSNDTSGTTSNLQASLQPQSSHFLTNDNDNNEIQGTDIDLLALYTKLTLNHNNEPRATSRSSTPVSRISLSDNSNRASRLRLAAIRARINANSNPHRPRRPRADAKIKNRRPSTPARSK</sequence>
<organism evidence="9 10">
    <name type="scientific">Rotaria sordida</name>
    <dbReference type="NCBI Taxonomy" id="392033"/>
    <lineage>
        <taxon>Eukaryota</taxon>
        <taxon>Metazoa</taxon>
        <taxon>Spiralia</taxon>
        <taxon>Gnathifera</taxon>
        <taxon>Rotifera</taxon>
        <taxon>Eurotatoria</taxon>
        <taxon>Bdelloidea</taxon>
        <taxon>Philodinida</taxon>
        <taxon>Philodinidae</taxon>
        <taxon>Rotaria</taxon>
    </lineage>
</organism>
<dbReference type="AlphaFoldDB" id="A0A819IXG1"/>
<feature type="compositionally biased region" description="Polar residues" evidence="7">
    <location>
        <begin position="635"/>
        <end position="654"/>
    </location>
</feature>
<comment type="caution">
    <text evidence="9">The sequence shown here is derived from an EMBL/GenBank/DDBJ whole genome shotgun (WGS) entry which is preliminary data.</text>
</comment>
<dbReference type="Gene3D" id="1.10.510.10">
    <property type="entry name" value="Transferase(Phosphotransferase) domain 1"/>
    <property type="match status" value="1"/>
</dbReference>
<dbReference type="InterPro" id="IPR001245">
    <property type="entry name" value="Ser-Thr/Tyr_kinase_cat_dom"/>
</dbReference>
<evidence type="ECO:0000256" key="2">
    <source>
        <dbReference type="ARBA" id="ARBA00012429"/>
    </source>
</evidence>
<gene>
    <name evidence="9" type="ORF">FNK824_LOCUS21636</name>
</gene>
<dbReference type="CDD" id="cd13999">
    <property type="entry name" value="STKc_MAP3K-like"/>
    <property type="match status" value="1"/>
</dbReference>
<feature type="region of interest" description="Disordered" evidence="7">
    <location>
        <begin position="671"/>
        <end position="701"/>
    </location>
</feature>
<dbReference type="InterPro" id="IPR000719">
    <property type="entry name" value="Prot_kinase_dom"/>
</dbReference>
<dbReference type="GO" id="GO:0004697">
    <property type="term" value="F:diacylglycerol-dependent serine/threonine kinase activity"/>
    <property type="evidence" value="ECO:0007669"/>
    <property type="project" value="UniProtKB-EC"/>
</dbReference>
<feature type="compositionally biased region" description="Polar residues" evidence="7">
    <location>
        <begin position="570"/>
        <end position="612"/>
    </location>
</feature>
<accession>A0A819IXG1</accession>
<feature type="region of interest" description="Disordered" evidence="7">
    <location>
        <begin position="569"/>
        <end position="612"/>
    </location>
</feature>
<proteinExistence type="inferred from homology"/>
<dbReference type="Gene3D" id="2.60.40.150">
    <property type="entry name" value="C2 domain"/>
    <property type="match status" value="1"/>
</dbReference>
<evidence type="ECO:0000256" key="6">
    <source>
        <dbReference type="PROSITE-ProRule" id="PRU10141"/>
    </source>
</evidence>
<dbReference type="Proteomes" id="UP000663874">
    <property type="component" value="Unassembled WGS sequence"/>
</dbReference>
<protein>
    <recommendedName>
        <fullName evidence="2">protein kinase C</fullName>
        <ecNumber evidence="2">2.7.11.13</ecNumber>
    </recommendedName>
</protein>
<evidence type="ECO:0000313" key="9">
    <source>
        <dbReference type="EMBL" id="CAF3921350.1"/>
    </source>
</evidence>
<keyword evidence="3" id="KW-0723">Serine/threonine-protein kinase</keyword>
<dbReference type="Pfam" id="PF18111">
    <property type="entry name" value="RPGR1_C"/>
    <property type="match status" value="1"/>
</dbReference>
<dbReference type="PROSITE" id="PS00107">
    <property type="entry name" value="PROTEIN_KINASE_ATP"/>
    <property type="match status" value="1"/>
</dbReference>
<dbReference type="PROSITE" id="PS50011">
    <property type="entry name" value="PROTEIN_KINASE_DOM"/>
    <property type="match status" value="1"/>
</dbReference>
<dbReference type="InterPro" id="IPR035892">
    <property type="entry name" value="C2_domain_sf"/>
</dbReference>